<gene>
    <name evidence="1" type="ORF">ACAOBT_LOCUS21536</name>
</gene>
<comment type="caution">
    <text evidence="1">The sequence shown here is derived from an EMBL/GenBank/DDBJ whole genome shotgun (WGS) entry which is preliminary data.</text>
</comment>
<evidence type="ECO:0000313" key="1">
    <source>
        <dbReference type="EMBL" id="CAH1993491.1"/>
    </source>
</evidence>
<organism evidence="1 2">
    <name type="scientific">Acanthoscelides obtectus</name>
    <name type="common">Bean weevil</name>
    <name type="synonym">Bruchus obtectus</name>
    <dbReference type="NCBI Taxonomy" id="200917"/>
    <lineage>
        <taxon>Eukaryota</taxon>
        <taxon>Metazoa</taxon>
        <taxon>Ecdysozoa</taxon>
        <taxon>Arthropoda</taxon>
        <taxon>Hexapoda</taxon>
        <taxon>Insecta</taxon>
        <taxon>Pterygota</taxon>
        <taxon>Neoptera</taxon>
        <taxon>Endopterygota</taxon>
        <taxon>Coleoptera</taxon>
        <taxon>Polyphaga</taxon>
        <taxon>Cucujiformia</taxon>
        <taxon>Chrysomeloidea</taxon>
        <taxon>Chrysomelidae</taxon>
        <taxon>Bruchinae</taxon>
        <taxon>Bruchini</taxon>
        <taxon>Acanthoscelides</taxon>
    </lineage>
</organism>
<dbReference type="InterPro" id="IPR032675">
    <property type="entry name" value="LRR_dom_sf"/>
</dbReference>
<evidence type="ECO:0000313" key="2">
    <source>
        <dbReference type="Proteomes" id="UP001152888"/>
    </source>
</evidence>
<proteinExistence type="predicted"/>
<name>A0A9P0LDM1_ACAOB</name>
<dbReference type="EMBL" id="CAKOFQ010007173">
    <property type="protein sequence ID" value="CAH1993491.1"/>
    <property type="molecule type" value="Genomic_DNA"/>
</dbReference>
<dbReference type="Gene3D" id="3.80.10.10">
    <property type="entry name" value="Ribonuclease Inhibitor"/>
    <property type="match status" value="1"/>
</dbReference>
<accession>A0A9P0LDM1</accession>
<reference evidence="1" key="1">
    <citation type="submission" date="2022-03" db="EMBL/GenBank/DDBJ databases">
        <authorList>
            <person name="Sayadi A."/>
        </authorList>
    </citation>
    <scope>NUCLEOTIDE SEQUENCE</scope>
</reference>
<keyword evidence="2" id="KW-1185">Reference proteome</keyword>
<protein>
    <submittedName>
        <fullName evidence="1">Uncharacterized protein</fullName>
    </submittedName>
</protein>
<sequence>MDIQCYEEAAHAEDIGNVKQLYLKIVCIPGQMWMQDPRWGNAKLVRLEELWVSDNCKLHAGWKSLIEVSPNIRKFVAKSWHYDDSLNDFGLRCWFQKGKHNCTQYQFIVEKIEITQTKPSNVCPNGISQRAWQMLIDCDMPCGTKGSSQIQCNIQNIKFVDLNFDPVLLHCTSDHSEAYSYSEAALEALFSDACIFLKRLRLRTCLFSLKGFEKLELSQEPRIKKIRTQVDHPFHQIALKLYFLKELEIRYCRDCATHWSIDGGYNSIAMLVNLEKISLDIPPLSDGSFLETTLKTCKNLRFLSLNCLRLNYEFVNNLRNLKYATSLKDFRLLYDQIDIDMLFDCINDINKLQRMFLSCNKLCYACDNNESAVYKKFFQKHPNLIFLFIAARKQTCQQNSETQKIFDTYKADSSAKIYVIYNDSHVARAKIFIPAAHEDMILHKYRGEAVDKTNVSIIHFEEF</sequence>
<dbReference type="SUPFAM" id="SSF52047">
    <property type="entry name" value="RNI-like"/>
    <property type="match status" value="1"/>
</dbReference>
<dbReference type="AlphaFoldDB" id="A0A9P0LDM1"/>
<dbReference type="OrthoDB" id="6705608at2759"/>
<dbReference type="Proteomes" id="UP001152888">
    <property type="component" value="Unassembled WGS sequence"/>
</dbReference>